<accession>A0A495D4F7</accession>
<name>A0A495D4F7_9PROT</name>
<reference evidence="2 3" key="1">
    <citation type="submission" date="2018-10" db="EMBL/GenBank/DDBJ databases">
        <title>Genomic Encyclopedia of Type Strains, Phase IV (KMG-IV): sequencing the most valuable type-strain genomes for metagenomic binning, comparative biology and taxonomic classification.</title>
        <authorList>
            <person name="Goeker M."/>
        </authorList>
    </citation>
    <scope>NUCLEOTIDE SEQUENCE [LARGE SCALE GENOMIC DNA]</scope>
    <source>
        <strain evidence="2 3">DSM 4734</strain>
    </source>
</reference>
<dbReference type="AlphaFoldDB" id="A0A495D4F7"/>
<dbReference type="Proteomes" id="UP000273675">
    <property type="component" value="Unassembled WGS sequence"/>
</dbReference>
<gene>
    <name evidence="2" type="ORF">C7435_2129</name>
</gene>
<sequence length="356" mass="38116">MKIKLVAGAMAFALTAPALAHDPDAIRADAHAPIGVMGDHTHAKGEWMLSYRFMRMEMDGNRLGTDPIGPDTIATRIGNVNGPPAMLRVVPTSMTMNMHMLGVMYAPSDRVTLMAMLPWLENEMSHVTFAGMMGSDELGQFTARSSGFGDVKLSALVDIIDAGPTRLHIQAGLSLPTGSIDEAARVLTPMNTMPTLTLPYPMQLGSGTVDPIVGATLRHQTGHWSWGGQASAVFRIDDNDAGYRLGDEAQLTGWMGWSPAPAWAFFGRLEGRTRGTINGSDARIVAPVQTANPDFHGGERVTAALAANWVGQSGALRGQRFAAELASPLHEDLNGVQMSADWTLTLGWQYAWGGAH</sequence>
<proteinExistence type="predicted"/>
<feature type="chain" id="PRO_5019774715" description="Alpha-amylase" evidence="1">
    <location>
        <begin position="21"/>
        <end position="356"/>
    </location>
</feature>
<evidence type="ECO:0000313" key="3">
    <source>
        <dbReference type="Proteomes" id="UP000273675"/>
    </source>
</evidence>
<dbReference type="RefSeq" id="WP_121211349.1">
    <property type="nucleotide sequence ID" value="NZ_RBIM01000004.1"/>
</dbReference>
<protein>
    <recommendedName>
        <fullName evidence="4">Alpha-amylase</fullName>
    </recommendedName>
</protein>
<organism evidence="2 3">
    <name type="scientific">Maricaulis maris</name>
    <dbReference type="NCBI Taxonomy" id="74318"/>
    <lineage>
        <taxon>Bacteria</taxon>
        <taxon>Pseudomonadati</taxon>
        <taxon>Pseudomonadota</taxon>
        <taxon>Alphaproteobacteria</taxon>
        <taxon>Maricaulales</taxon>
        <taxon>Maricaulaceae</taxon>
        <taxon>Maricaulis</taxon>
    </lineage>
</organism>
<comment type="caution">
    <text evidence="2">The sequence shown here is derived from an EMBL/GenBank/DDBJ whole genome shotgun (WGS) entry which is preliminary data.</text>
</comment>
<dbReference type="EMBL" id="RBIM01000004">
    <property type="protein sequence ID" value="RKQ96795.1"/>
    <property type="molecule type" value="Genomic_DNA"/>
</dbReference>
<dbReference type="OrthoDB" id="5450709at2"/>
<evidence type="ECO:0000256" key="1">
    <source>
        <dbReference type="SAM" id="SignalP"/>
    </source>
</evidence>
<evidence type="ECO:0008006" key="4">
    <source>
        <dbReference type="Google" id="ProtNLM"/>
    </source>
</evidence>
<feature type="signal peptide" evidence="1">
    <location>
        <begin position="1"/>
        <end position="20"/>
    </location>
</feature>
<evidence type="ECO:0000313" key="2">
    <source>
        <dbReference type="EMBL" id="RKQ96795.1"/>
    </source>
</evidence>
<keyword evidence="1" id="KW-0732">Signal</keyword>